<dbReference type="InParanoid" id="E2B442"/>
<evidence type="ECO:0000313" key="3">
    <source>
        <dbReference type="Proteomes" id="UP000008237"/>
    </source>
</evidence>
<dbReference type="AlphaFoldDB" id="E2B442"/>
<evidence type="ECO:0000313" key="2">
    <source>
        <dbReference type="EMBL" id="EFN89556.1"/>
    </source>
</evidence>
<organism evidence="3">
    <name type="scientific">Harpegnathos saltator</name>
    <name type="common">Jerdon's jumping ant</name>
    <dbReference type="NCBI Taxonomy" id="610380"/>
    <lineage>
        <taxon>Eukaryota</taxon>
        <taxon>Metazoa</taxon>
        <taxon>Ecdysozoa</taxon>
        <taxon>Arthropoda</taxon>
        <taxon>Hexapoda</taxon>
        <taxon>Insecta</taxon>
        <taxon>Pterygota</taxon>
        <taxon>Neoptera</taxon>
        <taxon>Endopterygota</taxon>
        <taxon>Hymenoptera</taxon>
        <taxon>Apocrita</taxon>
        <taxon>Aculeata</taxon>
        <taxon>Formicoidea</taxon>
        <taxon>Formicidae</taxon>
        <taxon>Ponerinae</taxon>
        <taxon>Ponerini</taxon>
        <taxon>Harpegnathos</taxon>
    </lineage>
</organism>
<sequence length="68" mass="8238">MPDDRWNDDVAYAFDTHKMFMNAMGLWPLQKMTAFTIMRWSLLTILLVRNRAERERRVTQHRGEVKKL</sequence>
<keyword evidence="1" id="KW-0472">Membrane</keyword>
<keyword evidence="1" id="KW-0812">Transmembrane</keyword>
<accession>E2B442</accession>
<name>E2B442_HARSA</name>
<protein>
    <submittedName>
        <fullName evidence="2">Uncharacterized protein</fullName>
    </submittedName>
</protein>
<dbReference type="Proteomes" id="UP000008237">
    <property type="component" value="Unassembled WGS sequence"/>
</dbReference>
<evidence type="ECO:0000256" key="1">
    <source>
        <dbReference type="SAM" id="Phobius"/>
    </source>
</evidence>
<reference evidence="2 3" key="1">
    <citation type="journal article" date="2010" name="Science">
        <title>Genomic comparison of the ants Camponotus floridanus and Harpegnathos saltator.</title>
        <authorList>
            <person name="Bonasio R."/>
            <person name="Zhang G."/>
            <person name="Ye C."/>
            <person name="Mutti N.S."/>
            <person name="Fang X."/>
            <person name="Qin N."/>
            <person name="Donahue G."/>
            <person name="Yang P."/>
            <person name="Li Q."/>
            <person name="Li C."/>
            <person name="Zhang P."/>
            <person name="Huang Z."/>
            <person name="Berger S.L."/>
            <person name="Reinberg D."/>
            <person name="Wang J."/>
            <person name="Liebig J."/>
        </authorList>
    </citation>
    <scope>NUCLEOTIDE SEQUENCE [LARGE SCALE GENOMIC DNA]</scope>
    <source>
        <strain evidence="2 3">R22 G/1</strain>
    </source>
</reference>
<feature type="transmembrane region" description="Helical" evidence="1">
    <location>
        <begin position="29"/>
        <end position="48"/>
    </location>
</feature>
<gene>
    <name evidence="2" type="ORF">EAI_00735</name>
</gene>
<keyword evidence="3" id="KW-1185">Reference proteome</keyword>
<dbReference type="EMBL" id="GL445463">
    <property type="protein sequence ID" value="EFN89556.1"/>
    <property type="molecule type" value="Genomic_DNA"/>
</dbReference>
<proteinExistence type="predicted"/>
<keyword evidence="1" id="KW-1133">Transmembrane helix</keyword>